<organism evidence="5 6">
    <name type="scientific">Lachnellula suecica</name>
    <dbReference type="NCBI Taxonomy" id="602035"/>
    <lineage>
        <taxon>Eukaryota</taxon>
        <taxon>Fungi</taxon>
        <taxon>Dikarya</taxon>
        <taxon>Ascomycota</taxon>
        <taxon>Pezizomycotina</taxon>
        <taxon>Leotiomycetes</taxon>
        <taxon>Helotiales</taxon>
        <taxon>Lachnaceae</taxon>
        <taxon>Lachnellula</taxon>
    </lineage>
</organism>
<evidence type="ECO:0000256" key="3">
    <source>
        <dbReference type="ARBA" id="ARBA00023002"/>
    </source>
</evidence>
<dbReference type="PROSITE" id="PS00061">
    <property type="entry name" value="ADH_SHORT"/>
    <property type="match status" value="1"/>
</dbReference>
<gene>
    <name evidence="5" type="primary">fabG_1</name>
    <name evidence="5" type="ORF">LSUE1_G003668</name>
</gene>
<evidence type="ECO:0000256" key="1">
    <source>
        <dbReference type="ARBA" id="ARBA00006484"/>
    </source>
</evidence>
<dbReference type="InterPro" id="IPR011009">
    <property type="entry name" value="Kinase-like_dom_sf"/>
</dbReference>
<keyword evidence="6" id="KW-1185">Reference proteome</keyword>
<evidence type="ECO:0000259" key="4">
    <source>
        <dbReference type="Pfam" id="PF01636"/>
    </source>
</evidence>
<dbReference type="PANTHER" id="PTHR43639">
    <property type="entry name" value="OXIDOREDUCTASE, SHORT-CHAIN DEHYDROGENASE/REDUCTASE FAMILY (AFU_ORTHOLOGUE AFUA_5G02870)"/>
    <property type="match status" value="1"/>
</dbReference>
<evidence type="ECO:0000313" key="5">
    <source>
        <dbReference type="EMBL" id="TVY83181.1"/>
    </source>
</evidence>
<dbReference type="InterPro" id="IPR002575">
    <property type="entry name" value="Aminoglycoside_PTrfase"/>
</dbReference>
<dbReference type="InterPro" id="IPR002347">
    <property type="entry name" value="SDR_fam"/>
</dbReference>
<evidence type="ECO:0000313" key="6">
    <source>
        <dbReference type="Proteomes" id="UP000469558"/>
    </source>
</evidence>
<dbReference type="PANTHER" id="PTHR43639:SF1">
    <property type="entry name" value="SHORT-CHAIN DEHYDROGENASE_REDUCTASE FAMILY PROTEIN"/>
    <property type="match status" value="1"/>
</dbReference>
<dbReference type="Gene3D" id="3.90.1200.10">
    <property type="match status" value="1"/>
</dbReference>
<comment type="similarity">
    <text evidence="1">Belongs to the short-chain dehydrogenases/reductases (SDR) family.</text>
</comment>
<dbReference type="OrthoDB" id="2831558at2759"/>
<dbReference type="SUPFAM" id="SSF51735">
    <property type="entry name" value="NAD(P)-binding Rossmann-fold domains"/>
    <property type="match status" value="1"/>
</dbReference>
<reference evidence="5 6" key="1">
    <citation type="submission" date="2018-05" db="EMBL/GenBank/DDBJ databases">
        <title>Genome sequencing and assembly of the regulated plant pathogen Lachnellula willkommii and related sister species for the development of diagnostic species identification markers.</title>
        <authorList>
            <person name="Giroux E."/>
            <person name="Bilodeau G."/>
        </authorList>
    </citation>
    <scope>NUCLEOTIDE SEQUENCE [LARGE SCALE GENOMIC DNA]</scope>
    <source>
        <strain evidence="5 6">CBS 268.59</strain>
    </source>
</reference>
<dbReference type="Gene3D" id="3.40.50.720">
    <property type="entry name" value="NAD(P)-binding Rossmann-like Domain"/>
    <property type="match status" value="1"/>
</dbReference>
<keyword evidence="3" id="KW-0560">Oxidoreductase</keyword>
<dbReference type="AlphaFoldDB" id="A0A8T9CC94"/>
<dbReference type="InterPro" id="IPR036291">
    <property type="entry name" value="NAD(P)-bd_dom_sf"/>
</dbReference>
<dbReference type="Proteomes" id="UP000469558">
    <property type="component" value="Unassembled WGS sequence"/>
</dbReference>
<keyword evidence="2" id="KW-0521">NADP</keyword>
<comment type="caution">
    <text evidence="5">The sequence shown here is derived from an EMBL/GenBank/DDBJ whole genome shotgun (WGS) entry which is preliminary data.</text>
</comment>
<proteinExistence type="inferred from homology"/>
<accession>A0A8T9CC94</accession>
<protein>
    <submittedName>
        <fullName evidence="5">3-oxoacyl-[acyl-carrier-protein] reductase FabG</fullName>
    </submittedName>
</protein>
<dbReference type="SUPFAM" id="SSF56112">
    <property type="entry name" value="Protein kinase-like (PK-like)"/>
    <property type="match status" value="1"/>
</dbReference>
<dbReference type="Pfam" id="PF01636">
    <property type="entry name" value="APH"/>
    <property type="match status" value="1"/>
</dbReference>
<dbReference type="CDD" id="cd05233">
    <property type="entry name" value="SDR_c"/>
    <property type="match status" value="1"/>
</dbReference>
<evidence type="ECO:0000256" key="2">
    <source>
        <dbReference type="ARBA" id="ARBA00022857"/>
    </source>
</evidence>
<name>A0A8T9CC94_9HELO</name>
<dbReference type="Pfam" id="PF13561">
    <property type="entry name" value="adh_short_C2"/>
    <property type="match status" value="1"/>
</dbReference>
<dbReference type="GO" id="GO:0016491">
    <property type="term" value="F:oxidoreductase activity"/>
    <property type="evidence" value="ECO:0007669"/>
    <property type="project" value="UniProtKB-KW"/>
</dbReference>
<dbReference type="InterPro" id="IPR020904">
    <property type="entry name" value="Sc_DH/Rdtase_CS"/>
</dbReference>
<dbReference type="PRINTS" id="PR00081">
    <property type="entry name" value="GDHRDH"/>
</dbReference>
<sequence>MASHNQDNNAEITPIQYDPECPFKYNNFVYLISLPSPITEEQAKKCQPLQPGCAALPVGATQLIFRLTNSDADGINKHTRVENEVASISLASAALSHFKPHVVPSVYAWGSAAVRQGWIIQEFMPGSPVDEAFTTMDLQQKRQIFAQMAKMLKGLQDYKLPESITGFGGVTFDDTGRIISAAMTSVGAGPWTSYEAFFKARLEIALKKADENPHIRGWQSNGLRNRLDDFVERGLPAQFESLLSKEDRVIVHADFTTNNILFDSTSGKITGLIDYDFACILHPSYEFIHSSNGLGGKFEGWSSDDASEDMALREAKLHGFPTSLPQTTENGIQWEIAEAWENELEILDVLRPRTMPGIDKVADVDAVLGGILPWRLTNSDILRMQSEKERIFKVSQNLTSFSNQAQIRDKPDDFASAMASSAFREQDLAGKVAVITGASRGIGRAIAMNLASRGCSILGTCSSVENIKLIEALDQEIDGLFKDASQNRSSRVKGICADIFSSNCAEVIADAVTEYFAGRVDIFVNNAADADTGILGGLTVQEIQKSLLGNIQTPVLIVEGLVKRKMFRPDSRIIYISSIRSRQPWSMQLMYAAGKSAGESLCRTWAQAFGGREEKFAFMAGTTANAVSVGLTHTDWVMKCPPETLATFKDEFLPLQSLPRLGQPEEVADVVGILVSRDARWISGTVVSASGGGLKIG</sequence>
<feature type="domain" description="Aminoglycoside phosphotransferase" evidence="4">
    <location>
        <begin position="63"/>
        <end position="291"/>
    </location>
</feature>
<dbReference type="EMBL" id="QGMK01000221">
    <property type="protein sequence ID" value="TVY83181.1"/>
    <property type="molecule type" value="Genomic_DNA"/>
</dbReference>